<proteinExistence type="predicted"/>
<name>L9WGM0_9EURY</name>
<evidence type="ECO:0000256" key="4">
    <source>
        <dbReference type="ARBA" id="ARBA00023163"/>
    </source>
</evidence>
<evidence type="ECO:0000256" key="5">
    <source>
        <dbReference type="PROSITE-ProRule" id="PRU00335"/>
    </source>
</evidence>
<evidence type="ECO:0000313" key="9">
    <source>
        <dbReference type="Proteomes" id="UP000011690"/>
    </source>
</evidence>
<comment type="caution">
    <text evidence="8">The sequence shown here is derived from an EMBL/GenBank/DDBJ whole genome shotgun (WGS) entry which is preliminary data.</text>
</comment>
<dbReference type="EMBL" id="AOHY01000030">
    <property type="protein sequence ID" value="ELY48645.1"/>
    <property type="molecule type" value="Genomic_DNA"/>
</dbReference>
<feature type="region of interest" description="Disordered" evidence="6">
    <location>
        <begin position="202"/>
        <end position="233"/>
    </location>
</feature>
<keyword evidence="3 5" id="KW-0238">DNA-binding</keyword>
<dbReference type="RefSeq" id="WP_006066165.1">
    <property type="nucleotide sequence ID" value="NZ_AOHY01000030.1"/>
</dbReference>
<protein>
    <submittedName>
        <fullName evidence="8">TetR family transcriptional regulator</fullName>
    </submittedName>
</protein>
<keyword evidence="1" id="KW-0678">Repressor</keyword>
<reference evidence="8 9" key="1">
    <citation type="journal article" date="2014" name="PLoS Genet.">
        <title>Phylogenetically driven sequencing of extremely halophilic archaea reveals strategies for static and dynamic osmo-response.</title>
        <authorList>
            <person name="Becker E.A."/>
            <person name="Seitzer P.M."/>
            <person name="Tritt A."/>
            <person name="Larsen D."/>
            <person name="Krusor M."/>
            <person name="Yao A.I."/>
            <person name="Wu D."/>
            <person name="Madern D."/>
            <person name="Eisen J.A."/>
            <person name="Darling A.E."/>
            <person name="Facciotti M.T."/>
        </authorList>
    </citation>
    <scope>NUCLEOTIDE SEQUENCE [LARGE SCALE GENOMIC DNA]</scope>
    <source>
        <strain evidence="8 9">JCM 10635</strain>
    </source>
</reference>
<sequence length="233" mass="26364">MTDPDVRDAIMTATYEALCEKGYSDLTAQSIADRTDRSKSALFYHYDSREALVAELIEYLIEGFESRVAKTRDQPALERLVAFIDWFLSAPDDDERAFHTALLELRAQAPYNDVFRERLRESDAHLRHALVEILEDGIEEGVFCDHDPDAIATLLLAAFDGARIRQVTLDRNEYLETISTGVVDHILADVLDPDAELPAEASFAFPRDERLRNDEKSPVETATDDAEPRDTDE</sequence>
<dbReference type="InterPro" id="IPR039538">
    <property type="entry name" value="BetI_C"/>
</dbReference>
<feature type="domain" description="HTH tetR-type" evidence="7">
    <location>
        <begin position="4"/>
        <end position="64"/>
    </location>
</feature>
<dbReference type="PANTHER" id="PTHR47506:SF6">
    <property type="entry name" value="HTH-TYPE TRANSCRIPTIONAL REPRESSOR NEMR"/>
    <property type="match status" value="1"/>
</dbReference>
<dbReference type="InterPro" id="IPR009057">
    <property type="entry name" value="Homeodomain-like_sf"/>
</dbReference>
<keyword evidence="9" id="KW-1185">Reference proteome</keyword>
<dbReference type="Proteomes" id="UP000011690">
    <property type="component" value="Unassembled WGS sequence"/>
</dbReference>
<dbReference type="SUPFAM" id="SSF46689">
    <property type="entry name" value="Homeodomain-like"/>
    <property type="match status" value="1"/>
</dbReference>
<dbReference type="AlphaFoldDB" id="L9WGM0"/>
<evidence type="ECO:0000256" key="2">
    <source>
        <dbReference type="ARBA" id="ARBA00023015"/>
    </source>
</evidence>
<dbReference type="eggNOG" id="arCOG02646">
    <property type="taxonomic scope" value="Archaea"/>
</dbReference>
<organism evidence="8 9">
    <name type="scientific">Natronorubrum bangense JCM 10635</name>
    <dbReference type="NCBI Taxonomy" id="1227500"/>
    <lineage>
        <taxon>Archaea</taxon>
        <taxon>Methanobacteriati</taxon>
        <taxon>Methanobacteriota</taxon>
        <taxon>Stenosarchaea group</taxon>
        <taxon>Halobacteria</taxon>
        <taxon>Halobacteriales</taxon>
        <taxon>Natrialbaceae</taxon>
        <taxon>Natronorubrum</taxon>
    </lineage>
</organism>
<gene>
    <name evidence="8" type="ORF">C494_10060</name>
</gene>
<dbReference type="GeneID" id="39850655"/>
<dbReference type="PANTHER" id="PTHR47506">
    <property type="entry name" value="TRANSCRIPTIONAL REGULATORY PROTEIN"/>
    <property type="match status" value="1"/>
</dbReference>
<dbReference type="GO" id="GO:0003677">
    <property type="term" value="F:DNA binding"/>
    <property type="evidence" value="ECO:0007669"/>
    <property type="project" value="UniProtKB-UniRule"/>
</dbReference>
<keyword evidence="2" id="KW-0805">Transcription regulation</keyword>
<keyword evidence="4" id="KW-0804">Transcription</keyword>
<feature type="compositionally biased region" description="Basic and acidic residues" evidence="6">
    <location>
        <begin position="206"/>
        <end position="218"/>
    </location>
</feature>
<evidence type="ECO:0000259" key="7">
    <source>
        <dbReference type="PROSITE" id="PS50977"/>
    </source>
</evidence>
<evidence type="ECO:0000313" key="8">
    <source>
        <dbReference type="EMBL" id="ELY48645.1"/>
    </source>
</evidence>
<dbReference type="PATRIC" id="fig|1227500.6.peg.2024"/>
<dbReference type="Pfam" id="PF00440">
    <property type="entry name" value="TetR_N"/>
    <property type="match status" value="1"/>
</dbReference>
<dbReference type="PRINTS" id="PR00455">
    <property type="entry name" value="HTHTETR"/>
</dbReference>
<dbReference type="STRING" id="1227500.C494_10060"/>
<evidence type="ECO:0000256" key="6">
    <source>
        <dbReference type="SAM" id="MobiDB-lite"/>
    </source>
</evidence>
<dbReference type="SUPFAM" id="SSF48498">
    <property type="entry name" value="Tetracyclin repressor-like, C-terminal domain"/>
    <property type="match status" value="1"/>
</dbReference>
<evidence type="ECO:0000256" key="3">
    <source>
        <dbReference type="ARBA" id="ARBA00023125"/>
    </source>
</evidence>
<accession>L9WGM0</accession>
<dbReference type="InterPro" id="IPR001647">
    <property type="entry name" value="HTH_TetR"/>
</dbReference>
<feature type="DNA-binding region" description="H-T-H motif" evidence="5">
    <location>
        <begin position="27"/>
        <end position="46"/>
    </location>
</feature>
<dbReference type="PROSITE" id="PS50977">
    <property type="entry name" value="HTH_TETR_2"/>
    <property type="match status" value="1"/>
</dbReference>
<evidence type="ECO:0000256" key="1">
    <source>
        <dbReference type="ARBA" id="ARBA00022491"/>
    </source>
</evidence>
<dbReference type="InterPro" id="IPR036271">
    <property type="entry name" value="Tet_transcr_reg_TetR-rel_C_sf"/>
</dbReference>
<dbReference type="Gene3D" id="1.10.357.10">
    <property type="entry name" value="Tetracycline Repressor, domain 2"/>
    <property type="match status" value="1"/>
</dbReference>
<dbReference type="Pfam" id="PF13977">
    <property type="entry name" value="TetR_C_6"/>
    <property type="match status" value="1"/>
</dbReference>